<evidence type="ECO:0000259" key="6">
    <source>
        <dbReference type="Pfam" id="PF02668"/>
    </source>
</evidence>
<organism evidence="7 8">
    <name type="scientific">Novosphingobium rhizovicinum</name>
    <dbReference type="NCBI Taxonomy" id="3228928"/>
    <lineage>
        <taxon>Bacteria</taxon>
        <taxon>Pseudomonadati</taxon>
        <taxon>Pseudomonadota</taxon>
        <taxon>Alphaproteobacteria</taxon>
        <taxon>Sphingomonadales</taxon>
        <taxon>Sphingomonadaceae</taxon>
        <taxon>Novosphingobium</taxon>
    </lineage>
</organism>
<comment type="caution">
    <text evidence="7">The sequence shown here is derived from an EMBL/GenBank/DDBJ whole genome shotgun (WGS) entry which is preliminary data.</text>
</comment>
<keyword evidence="8" id="KW-1185">Reference proteome</keyword>
<dbReference type="Pfam" id="PF02668">
    <property type="entry name" value="TauD"/>
    <property type="match status" value="1"/>
</dbReference>
<dbReference type="GO" id="GO:0051213">
    <property type="term" value="F:dioxygenase activity"/>
    <property type="evidence" value="ECO:0007669"/>
    <property type="project" value="UniProtKB-KW"/>
</dbReference>
<sequence>MAVAYTHLTPEIGASIEGSPTDLLQPEAARQLRDLLRERGVLVFKELNLTNEQQVELARLLGTVREEGEANIFKISIDPRVNPGADYLKGSFLWHMDGTHDDIPVFASLLSGRKLSSVGGQTEFANSYAAYEALSPEMKERIADLRVVHSFETSMSRAGVEPTEAHVAYWKSIPTKVHKLVWTHEGGRKSLVIGCHASHVVDMDRAESDALLGELMAWVTQPRFIYRHEWSVGDLLIWDNTGVLHRAEPYPLESGRMMDRTTLMGEEAFA</sequence>
<dbReference type="SUPFAM" id="SSF51197">
    <property type="entry name" value="Clavaminate synthase-like"/>
    <property type="match status" value="1"/>
</dbReference>
<accession>A0ABV3RFS0</accession>
<evidence type="ECO:0000256" key="1">
    <source>
        <dbReference type="ARBA" id="ARBA00005896"/>
    </source>
</evidence>
<dbReference type="Proteomes" id="UP001556118">
    <property type="component" value="Unassembled WGS sequence"/>
</dbReference>
<gene>
    <name evidence="7" type="ORF">ABUH87_14625</name>
</gene>
<dbReference type="Gene3D" id="3.60.130.10">
    <property type="entry name" value="Clavaminate synthase-like"/>
    <property type="match status" value="1"/>
</dbReference>
<keyword evidence="4" id="KW-0560">Oxidoreductase</keyword>
<reference evidence="7 8" key="1">
    <citation type="submission" date="2024-06" db="EMBL/GenBank/DDBJ databases">
        <title>Novosphingobium rhizovicinus M1R2S20.</title>
        <authorList>
            <person name="Sun J.-Q."/>
        </authorList>
    </citation>
    <scope>NUCLEOTIDE SEQUENCE [LARGE SCALE GENOMIC DNA]</scope>
    <source>
        <strain evidence="7 8">M1R2S20</strain>
    </source>
</reference>
<proteinExistence type="inferred from homology"/>
<feature type="domain" description="TauD/TfdA-like" evidence="6">
    <location>
        <begin position="5"/>
        <end position="262"/>
    </location>
</feature>
<dbReference type="InterPro" id="IPR051178">
    <property type="entry name" value="TfdA_dioxygenase"/>
</dbReference>
<evidence type="ECO:0000313" key="8">
    <source>
        <dbReference type="Proteomes" id="UP001556118"/>
    </source>
</evidence>
<dbReference type="EMBL" id="JBFNXR010000052">
    <property type="protein sequence ID" value="MEW9856370.1"/>
    <property type="molecule type" value="Genomic_DNA"/>
</dbReference>
<evidence type="ECO:0000256" key="2">
    <source>
        <dbReference type="ARBA" id="ARBA00022723"/>
    </source>
</evidence>
<dbReference type="RefSeq" id="WP_367774799.1">
    <property type="nucleotide sequence ID" value="NZ_JBFNXR010000052.1"/>
</dbReference>
<keyword evidence="5" id="KW-0408">Iron</keyword>
<keyword evidence="3 7" id="KW-0223">Dioxygenase</keyword>
<dbReference type="PANTHER" id="PTHR43779">
    <property type="entry name" value="DIOXYGENASE RV0097-RELATED"/>
    <property type="match status" value="1"/>
</dbReference>
<keyword evidence="2" id="KW-0479">Metal-binding</keyword>
<evidence type="ECO:0000313" key="7">
    <source>
        <dbReference type="EMBL" id="MEW9856370.1"/>
    </source>
</evidence>
<evidence type="ECO:0000256" key="5">
    <source>
        <dbReference type="ARBA" id="ARBA00023004"/>
    </source>
</evidence>
<name>A0ABV3RFS0_9SPHN</name>
<evidence type="ECO:0000256" key="3">
    <source>
        <dbReference type="ARBA" id="ARBA00022964"/>
    </source>
</evidence>
<protein>
    <submittedName>
        <fullName evidence="7">TauD/TfdA dioxygenase family protein</fullName>
    </submittedName>
</protein>
<dbReference type="InterPro" id="IPR042098">
    <property type="entry name" value="TauD-like_sf"/>
</dbReference>
<dbReference type="PANTHER" id="PTHR43779:SF3">
    <property type="entry name" value="(3R)-3-[(CARBOXYMETHYL)AMINO]FATTY ACID OXYGENASE_DECARBOXYLASE"/>
    <property type="match status" value="1"/>
</dbReference>
<evidence type="ECO:0000256" key="4">
    <source>
        <dbReference type="ARBA" id="ARBA00023002"/>
    </source>
</evidence>
<comment type="similarity">
    <text evidence="1">Belongs to the TfdA dioxygenase family.</text>
</comment>
<dbReference type="InterPro" id="IPR003819">
    <property type="entry name" value="TauD/TfdA-like"/>
</dbReference>